<dbReference type="InterPro" id="IPR034392">
    <property type="entry name" value="TatSF1-like_RRM1"/>
</dbReference>
<dbReference type="VEuPathDB" id="FungiDB:SPBR_08363"/>
<dbReference type="SMART" id="SM00360">
    <property type="entry name" value="RRM"/>
    <property type="match status" value="2"/>
</dbReference>
<dbReference type="PROSITE" id="PS50102">
    <property type="entry name" value="RRM"/>
    <property type="match status" value="1"/>
</dbReference>
<dbReference type="GO" id="GO:0005684">
    <property type="term" value="C:U2-type spliceosomal complex"/>
    <property type="evidence" value="ECO:0007669"/>
    <property type="project" value="TreeGrafter"/>
</dbReference>
<feature type="domain" description="RRM" evidence="8">
    <location>
        <begin position="150"/>
        <end position="245"/>
    </location>
</feature>
<sequence>MADQGVGQIWTFPTDISQFDDDERISYSRLDRKYIAVQDDGTEFEFDQSLRRWIPLADNDDADEGSAIDAFAAAHQQEGSASESRKRKPDHSYYNSEPRDTSQNRDRHPNGRRGGHNGNNSNNNDNDTTTGSSNKRAKAQAGPRQPKQNTAVYVTGLPPDATADEVAELFSRKCGVIAEEIDSGRPRIKMYTNSDGSFKGDALIVFFKPQSVDMAIMLLDDTDFRFAPTPGSADAGRMHVQAADSSYKKTNYQQQSESSTPAEGGTPGAGTASAAASAVPTDTGGQPGSSASAPAGGGGKAAHQDKQKIIKKTQKLDAKLADWSSDEDERFAGLTGGGGGNSNGTSRNRKWDKVVVLKHMFTLAELDEDPAALLDIKEDIREECSKLGDVTNVVLFDQEAAGVVSVKFKTAEAAAACVRLMGGRAFDGRIVEATLATGREKYRKSKKGDDDEGMGSSDEEDN</sequence>
<dbReference type="InterPro" id="IPR035979">
    <property type="entry name" value="RBD_domain_sf"/>
</dbReference>
<dbReference type="Proteomes" id="UP000031575">
    <property type="component" value="Unassembled WGS sequence"/>
</dbReference>
<feature type="compositionally biased region" description="Low complexity" evidence="7">
    <location>
        <begin position="118"/>
        <end position="134"/>
    </location>
</feature>
<evidence type="ECO:0000256" key="5">
    <source>
        <dbReference type="ARBA" id="ARBA00023187"/>
    </source>
</evidence>
<comment type="caution">
    <text evidence="9">The sequence shown here is derived from an EMBL/GenBank/DDBJ whole genome shotgun (WGS) entry which is preliminary data.</text>
</comment>
<name>A0A0C2IC95_9PEZI</name>
<dbReference type="RefSeq" id="XP_040614931.1">
    <property type="nucleotide sequence ID" value="XM_040766601.1"/>
</dbReference>
<evidence type="ECO:0000313" key="9">
    <source>
        <dbReference type="EMBL" id="KIH86921.1"/>
    </source>
</evidence>
<evidence type="ECO:0000256" key="6">
    <source>
        <dbReference type="PROSITE-ProRule" id="PRU00176"/>
    </source>
</evidence>
<evidence type="ECO:0000256" key="1">
    <source>
        <dbReference type="ARBA" id="ARBA00007747"/>
    </source>
</evidence>
<keyword evidence="3" id="KW-0677">Repeat</keyword>
<reference evidence="9 10" key="1">
    <citation type="journal article" date="2014" name="BMC Genomics">
        <title>Comparative genomics of the major fungal agents of human and animal Sporotrichosis: Sporothrix schenckii and Sporothrix brasiliensis.</title>
        <authorList>
            <person name="Teixeira M.M."/>
            <person name="de Almeida L.G."/>
            <person name="Kubitschek-Barreira P."/>
            <person name="Alves F.L."/>
            <person name="Kioshima E.S."/>
            <person name="Abadio A.K."/>
            <person name="Fernandes L."/>
            <person name="Derengowski L.S."/>
            <person name="Ferreira K.S."/>
            <person name="Souza R.C."/>
            <person name="Ruiz J.C."/>
            <person name="de Andrade N.C."/>
            <person name="Paes H.C."/>
            <person name="Nicola A.M."/>
            <person name="Albuquerque P."/>
            <person name="Gerber A.L."/>
            <person name="Martins V.P."/>
            <person name="Peconick L.D."/>
            <person name="Neto A.V."/>
            <person name="Chaucanez C.B."/>
            <person name="Silva P.A."/>
            <person name="Cunha O.L."/>
            <person name="de Oliveira F.F."/>
            <person name="dos Santos T.C."/>
            <person name="Barros A.L."/>
            <person name="Soares M.A."/>
            <person name="de Oliveira L.M."/>
            <person name="Marini M.M."/>
            <person name="Villalobos-Duno H."/>
            <person name="Cunha M.M."/>
            <person name="de Hoog S."/>
            <person name="da Silveira J.F."/>
            <person name="Henrissat B."/>
            <person name="Nino-Vega G.A."/>
            <person name="Cisalpino P.S."/>
            <person name="Mora-Montes H.M."/>
            <person name="Almeida S.R."/>
            <person name="Stajich J.E."/>
            <person name="Lopes-Bezerra L.M."/>
            <person name="Vasconcelos A.T."/>
            <person name="Felipe M.S."/>
        </authorList>
    </citation>
    <scope>NUCLEOTIDE SEQUENCE [LARGE SCALE GENOMIC DNA]</scope>
    <source>
        <strain evidence="9 10">5110</strain>
    </source>
</reference>
<protein>
    <submittedName>
        <fullName evidence="9">HIV Tat-specific factor 1</fullName>
    </submittedName>
</protein>
<dbReference type="HOGENOM" id="CLU_026945_0_2_1"/>
<gene>
    <name evidence="9" type="ORF">SPBR_08363</name>
</gene>
<dbReference type="InterPro" id="IPR012677">
    <property type="entry name" value="Nucleotide-bd_a/b_plait_sf"/>
</dbReference>
<evidence type="ECO:0000256" key="2">
    <source>
        <dbReference type="ARBA" id="ARBA00022664"/>
    </source>
</evidence>
<organism evidence="9 10">
    <name type="scientific">Sporothrix brasiliensis 5110</name>
    <dbReference type="NCBI Taxonomy" id="1398154"/>
    <lineage>
        <taxon>Eukaryota</taxon>
        <taxon>Fungi</taxon>
        <taxon>Dikarya</taxon>
        <taxon>Ascomycota</taxon>
        <taxon>Pezizomycotina</taxon>
        <taxon>Sordariomycetes</taxon>
        <taxon>Sordariomycetidae</taxon>
        <taxon>Ophiostomatales</taxon>
        <taxon>Ophiostomataceae</taxon>
        <taxon>Sporothrix</taxon>
    </lineage>
</organism>
<dbReference type="PANTHER" id="PTHR15608">
    <property type="entry name" value="SPLICING FACTOR U2AF-ASSOCIATED PROTEIN 2"/>
    <property type="match status" value="1"/>
</dbReference>
<dbReference type="Pfam" id="PF00076">
    <property type="entry name" value="RRM_1"/>
    <property type="match status" value="1"/>
</dbReference>
<dbReference type="GO" id="GO:0000398">
    <property type="term" value="P:mRNA splicing, via spliceosome"/>
    <property type="evidence" value="ECO:0007669"/>
    <property type="project" value="InterPro"/>
</dbReference>
<accession>A0A0C2IC95</accession>
<feature type="region of interest" description="Disordered" evidence="7">
    <location>
        <begin position="441"/>
        <end position="462"/>
    </location>
</feature>
<dbReference type="CDD" id="cd12281">
    <property type="entry name" value="RRM1_TatSF1_like"/>
    <property type="match status" value="1"/>
</dbReference>
<dbReference type="EMBL" id="AWTV01000011">
    <property type="protein sequence ID" value="KIH86921.1"/>
    <property type="molecule type" value="Genomic_DNA"/>
</dbReference>
<dbReference type="InterPro" id="IPR034393">
    <property type="entry name" value="TatSF1-like"/>
</dbReference>
<evidence type="ECO:0000256" key="4">
    <source>
        <dbReference type="ARBA" id="ARBA00022884"/>
    </source>
</evidence>
<dbReference type="SUPFAM" id="SSF54928">
    <property type="entry name" value="RNA-binding domain, RBD"/>
    <property type="match status" value="2"/>
</dbReference>
<feature type="compositionally biased region" description="Basic and acidic residues" evidence="7">
    <location>
        <begin position="97"/>
        <end position="109"/>
    </location>
</feature>
<feature type="compositionally biased region" description="Polar residues" evidence="7">
    <location>
        <begin position="248"/>
        <end position="258"/>
    </location>
</feature>
<dbReference type="CDD" id="cd12285">
    <property type="entry name" value="RRM3_RBM39_like"/>
    <property type="match status" value="1"/>
</dbReference>
<proteinExistence type="inferred from homology"/>
<evidence type="ECO:0000256" key="3">
    <source>
        <dbReference type="ARBA" id="ARBA00022737"/>
    </source>
</evidence>
<dbReference type="GO" id="GO:0003723">
    <property type="term" value="F:RNA binding"/>
    <property type="evidence" value="ECO:0007669"/>
    <property type="project" value="UniProtKB-UniRule"/>
</dbReference>
<evidence type="ECO:0000256" key="7">
    <source>
        <dbReference type="SAM" id="MobiDB-lite"/>
    </source>
</evidence>
<evidence type="ECO:0000313" key="10">
    <source>
        <dbReference type="Proteomes" id="UP000031575"/>
    </source>
</evidence>
<dbReference type="FunFam" id="3.30.70.330:FF:000105">
    <property type="entry name" value="HIV Tat-specific factor 1 homolog"/>
    <property type="match status" value="1"/>
</dbReference>
<comment type="similarity">
    <text evidence="1">Belongs to the HTATSF1 family.</text>
</comment>
<evidence type="ECO:0000259" key="8">
    <source>
        <dbReference type="PROSITE" id="PS50102"/>
    </source>
</evidence>
<dbReference type="Gene3D" id="3.30.70.330">
    <property type="match status" value="2"/>
</dbReference>
<feature type="region of interest" description="Disordered" evidence="7">
    <location>
        <begin position="74"/>
        <end position="151"/>
    </location>
</feature>
<feature type="region of interest" description="Disordered" evidence="7">
    <location>
        <begin position="230"/>
        <end position="307"/>
    </location>
</feature>
<dbReference type="AlphaFoldDB" id="A0A0C2IC95"/>
<dbReference type="GO" id="GO:0005686">
    <property type="term" value="C:U2 snRNP"/>
    <property type="evidence" value="ECO:0007669"/>
    <property type="project" value="TreeGrafter"/>
</dbReference>
<keyword evidence="4 6" id="KW-0694">RNA-binding</keyword>
<dbReference type="OrthoDB" id="10258585at2759"/>
<feature type="compositionally biased region" description="Low complexity" evidence="7">
    <location>
        <begin position="259"/>
        <end position="281"/>
    </location>
</feature>
<dbReference type="InterPro" id="IPR000504">
    <property type="entry name" value="RRM_dom"/>
</dbReference>
<feature type="compositionally biased region" description="Acidic residues" evidence="7">
    <location>
        <begin position="450"/>
        <end position="462"/>
    </location>
</feature>
<keyword evidence="5" id="KW-0508">mRNA splicing</keyword>
<keyword evidence="2" id="KW-0507">mRNA processing</keyword>
<keyword evidence="10" id="KW-1185">Reference proteome</keyword>
<dbReference type="PANTHER" id="PTHR15608:SF0">
    <property type="entry name" value="HIV TAT-SPECIFIC FACTOR 1"/>
    <property type="match status" value="1"/>
</dbReference>
<dbReference type="GeneID" id="63681522"/>